<feature type="signal peptide" evidence="1">
    <location>
        <begin position="1"/>
        <end position="20"/>
    </location>
</feature>
<evidence type="ECO:0000313" key="3">
    <source>
        <dbReference type="Proteomes" id="UP001620626"/>
    </source>
</evidence>
<reference evidence="2 3" key="1">
    <citation type="submission" date="2024-10" db="EMBL/GenBank/DDBJ databases">
        <authorList>
            <person name="Kim D."/>
        </authorList>
    </citation>
    <scope>NUCLEOTIDE SEQUENCE [LARGE SCALE GENOMIC DNA]</scope>
    <source>
        <strain evidence="2">BH-2024</strain>
    </source>
</reference>
<keyword evidence="3" id="KW-1185">Reference proteome</keyword>
<sequence length="552" mass="63338">MRRWLMVLIVAVAFATLAFGPMSVKCGVLEDVKDYVEAFSNIIVPAGSVGEQLKMISLSMSRLVQLAGPVGTFAALAMQKAFEPESEELQALNFLHVTMIKQFNGLDQRIEHLGNKLIEHMALVEYDQMITHPLDIILRVYKKITDPSRNRTLYRKQFVHFCTYHLSPHNSLLWLNKRVNLNCVNPTQEEADTFAKASKIFDIIDKNSTNFVHLTQRRYADFRRKIIHQLSLAKNISLLDSVKNKIYGPSFALESAIVDLHHSLKIGLYQRNHGRCILKEISDANENIREELYELILMIELDSLKLISVGSLCANVSHNGDKKGTLDELSDLKAFGINITTGMRIYSDQKLETAWPTLMTYYAQKSNEELQKPGIDTNTSRAIKFALDKRGPYNIFHNVVLSPTWTGPNWYYPECEPFLCINVQNESMPFNLLISRYEHMQQERAYRAYRYVYGNANKIQETMRNECYEQVLPLPDCLERMKKKLPALRSYATYRTILFLHTRGLRKIDATIPTAITSFTTSGSSQTTQLVQTFHNPSILSLAHCFKLFFLL</sequence>
<accession>A0ABD2LQP7</accession>
<dbReference type="EMBL" id="JBICBT010000318">
    <property type="protein sequence ID" value="KAL3117558.1"/>
    <property type="molecule type" value="Genomic_DNA"/>
</dbReference>
<evidence type="ECO:0000256" key="1">
    <source>
        <dbReference type="SAM" id="SignalP"/>
    </source>
</evidence>
<keyword evidence="1" id="KW-0732">Signal</keyword>
<evidence type="ECO:0000313" key="2">
    <source>
        <dbReference type="EMBL" id="KAL3117558.1"/>
    </source>
</evidence>
<dbReference type="Proteomes" id="UP001620626">
    <property type="component" value="Unassembled WGS sequence"/>
</dbReference>
<feature type="chain" id="PRO_5044754695" evidence="1">
    <location>
        <begin position="21"/>
        <end position="552"/>
    </location>
</feature>
<proteinExistence type="predicted"/>
<protein>
    <submittedName>
        <fullName evidence="2">Uncharacterized protein</fullName>
    </submittedName>
</protein>
<comment type="caution">
    <text evidence="2">The sequence shown here is derived from an EMBL/GenBank/DDBJ whole genome shotgun (WGS) entry which is preliminary data.</text>
</comment>
<name>A0ABD2LQP7_9BILA</name>
<dbReference type="AlphaFoldDB" id="A0ABD2LQP7"/>
<gene>
    <name evidence="2" type="ORF">niasHT_004511</name>
</gene>
<organism evidence="2 3">
    <name type="scientific">Heterodera trifolii</name>
    <dbReference type="NCBI Taxonomy" id="157864"/>
    <lineage>
        <taxon>Eukaryota</taxon>
        <taxon>Metazoa</taxon>
        <taxon>Ecdysozoa</taxon>
        <taxon>Nematoda</taxon>
        <taxon>Chromadorea</taxon>
        <taxon>Rhabditida</taxon>
        <taxon>Tylenchina</taxon>
        <taxon>Tylenchomorpha</taxon>
        <taxon>Tylenchoidea</taxon>
        <taxon>Heteroderidae</taxon>
        <taxon>Heteroderinae</taxon>
        <taxon>Heterodera</taxon>
    </lineage>
</organism>